<dbReference type="RefSeq" id="XP_008713029.1">
    <property type="nucleotide sequence ID" value="XM_008714807.1"/>
</dbReference>
<dbReference type="InParanoid" id="W2S6Y4"/>
<dbReference type="InterPro" id="IPR023100">
    <property type="entry name" value="D-aminoacylase_insert_dom_sf"/>
</dbReference>
<dbReference type="InterPro" id="IPR032466">
    <property type="entry name" value="Metal_Hydrolase"/>
</dbReference>
<dbReference type="PANTHER" id="PTHR11647">
    <property type="entry name" value="HYDRANTOINASE/DIHYDROPYRIMIDINASE FAMILY MEMBER"/>
    <property type="match status" value="1"/>
</dbReference>
<dbReference type="GO" id="GO:0016811">
    <property type="term" value="F:hydrolase activity, acting on carbon-nitrogen (but not peptide) bonds, in linear amides"/>
    <property type="evidence" value="ECO:0007669"/>
    <property type="project" value="InterPro"/>
</dbReference>
<name>W2S6Y4_CYPE1</name>
<proteinExistence type="inferred from homology"/>
<protein>
    <recommendedName>
        <fullName evidence="2">Amidohydrolase 3 domain-containing protein</fullName>
    </recommendedName>
</protein>
<evidence type="ECO:0000313" key="4">
    <source>
        <dbReference type="Proteomes" id="UP000030752"/>
    </source>
</evidence>
<keyword evidence="4" id="KW-1185">Reference proteome</keyword>
<evidence type="ECO:0000256" key="1">
    <source>
        <dbReference type="ARBA" id="ARBA00008829"/>
    </source>
</evidence>
<dbReference type="EMBL" id="KB822714">
    <property type="protein sequence ID" value="ETN44466.1"/>
    <property type="molecule type" value="Genomic_DNA"/>
</dbReference>
<dbReference type="InterPro" id="IPR013108">
    <property type="entry name" value="Amidohydro_3"/>
</dbReference>
<accession>W2S6Y4</accession>
<dbReference type="SUPFAM" id="SSF51556">
    <property type="entry name" value="Metallo-dependent hydrolases"/>
    <property type="match status" value="1"/>
</dbReference>
<dbReference type="PANTHER" id="PTHR11647:SF1">
    <property type="entry name" value="COLLAPSIN RESPONSE MEDIATOR PROTEIN"/>
    <property type="match status" value="1"/>
</dbReference>
<dbReference type="GeneID" id="19977475"/>
<dbReference type="HOGENOM" id="CLU_016107_2_1_1"/>
<feature type="domain" description="Amidohydrolase 3" evidence="2">
    <location>
        <begin position="50"/>
        <end position="529"/>
    </location>
</feature>
<dbReference type="Gene3D" id="3.30.1490.130">
    <property type="entry name" value="D-aminoacylase. Domain 3"/>
    <property type="match status" value="1"/>
</dbReference>
<dbReference type="InterPro" id="IPR011059">
    <property type="entry name" value="Metal-dep_hydrolase_composite"/>
</dbReference>
<comment type="similarity">
    <text evidence="1">Belongs to the metallo-dependent hydrolases superfamily. Hydantoinase/dihydropyrimidinase family.</text>
</comment>
<dbReference type="InterPro" id="IPR050378">
    <property type="entry name" value="Metallo-dep_Hydrolases_sf"/>
</dbReference>
<dbReference type="Pfam" id="PF07969">
    <property type="entry name" value="Amidohydro_3"/>
    <property type="match status" value="1"/>
</dbReference>
<evidence type="ECO:0000259" key="2">
    <source>
        <dbReference type="Pfam" id="PF07969"/>
    </source>
</evidence>
<dbReference type="Proteomes" id="UP000030752">
    <property type="component" value="Unassembled WGS sequence"/>
</dbReference>
<evidence type="ECO:0000313" key="3">
    <source>
        <dbReference type="EMBL" id="ETN44466.1"/>
    </source>
</evidence>
<dbReference type="SUPFAM" id="SSF51338">
    <property type="entry name" value="Composite domain of metallo-dependent hydrolases"/>
    <property type="match status" value="1"/>
</dbReference>
<dbReference type="VEuPathDB" id="FungiDB:HMPREF1541_10136"/>
<dbReference type="Gene3D" id="3.20.20.140">
    <property type="entry name" value="Metal-dependent hydrolases"/>
    <property type="match status" value="1"/>
</dbReference>
<dbReference type="eggNOG" id="ENOG502S4TI">
    <property type="taxonomic scope" value="Eukaryota"/>
</dbReference>
<dbReference type="Gene3D" id="2.30.40.10">
    <property type="entry name" value="Urease, subunit C, domain 1"/>
    <property type="match status" value="1"/>
</dbReference>
<dbReference type="CDD" id="cd01297">
    <property type="entry name" value="D-aminoacylase"/>
    <property type="match status" value="1"/>
</dbReference>
<dbReference type="AlphaFoldDB" id="W2S6Y4"/>
<reference evidence="3 4" key="1">
    <citation type="submission" date="2013-03" db="EMBL/GenBank/DDBJ databases">
        <title>The Genome Sequence of Phialophora europaea CBS 101466.</title>
        <authorList>
            <consortium name="The Broad Institute Genomics Platform"/>
            <person name="Cuomo C."/>
            <person name="de Hoog S."/>
            <person name="Gorbushina A."/>
            <person name="Walker B."/>
            <person name="Young S.K."/>
            <person name="Zeng Q."/>
            <person name="Gargeya S."/>
            <person name="Fitzgerald M."/>
            <person name="Haas B."/>
            <person name="Abouelleil A."/>
            <person name="Allen A.W."/>
            <person name="Alvarado L."/>
            <person name="Arachchi H.M."/>
            <person name="Berlin A.M."/>
            <person name="Chapman S.B."/>
            <person name="Gainer-Dewar J."/>
            <person name="Goldberg J."/>
            <person name="Griggs A."/>
            <person name="Gujja S."/>
            <person name="Hansen M."/>
            <person name="Howarth C."/>
            <person name="Imamovic A."/>
            <person name="Ireland A."/>
            <person name="Larimer J."/>
            <person name="McCowan C."/>
            <person name="Murphy C."/>
            <person name="Pearson M."/>
            <person name="Poon T.W."/>
            <person name="Priest M."/>
            <person name="Roberts A."/>
            <person name="Saif S."/>
            <person name="Shea T."/>
            <person name="Sisk P."/>
            <person name="Sykes S."/>
            <person name="Wortman J."/>
            <person name="Nusbaum C."/>
            <person name="Birren B."/>
        </authorList>
    </citation>
    <scope>NUCLEOTIDE SEQUENCE [LARGE SCALE GENOMIC DNA]</scope>
    <source>
        <strain evidence="3 4">CBS 101466</strain>
    </source>
</reference>
<dbReference type="OrthoDB" id="194468at2759"/>
<organism evidence="3 4">
    <name type="scientific">Cyphellophora europaea (strain CBS 101466)</name>
    <name type="common">Phialophora europaea</name>
    <dbReference type="NCBI Taxonomy" id="1220924"/>
    <lineage>
        <taxon>Eukaryota</taxon>
        <taxon>Fungi</taxon>
        <taxon>Dikarya</taxon>
        <taxon>Ascomycota</taxon>
        <taxon>Pezizomycotina</taxon>
        <taxon>Eurotiomycetes</taxon>
        <taxon>Chaetothyriomycetidae</taxon>
        <taxon>Chaetothyriales</taxon>
        <taxon>Cyphellophoraceae</taxon>
        <taxon>Cyphellophora</taxon>
    </lineage>
</organism>
<gene>
    <name evidence="3" type="ORF">HMPREF1541_10136</name>
</gene>
<dbReference type="STRING" id="1220924.W2S6Y4"/>
<sequence>MEGEVLFSAVNIIDGDEGSQPYAADVLIRNGIIAKIGPPRSLHSDNARRIDGAGCYLTPGFIDMHAHSDLYLLTHPTHEAKVTQGCTTEVVGQDGISYAPVRNEKQMRAIREQIAGWNGNPTDIECQTDLKQIGLFEWRTIGEYLDCLDRNRTATNVAVLVPQGNLRLLACGPFDTVAKPEEILEQTELLRESMDQGAVGMSSGLTYTPGMYASNSELASLCRVLAQEYPGSFYAPHHRSYGFRAIESYQEMLDLGSMTRCPIHLTHATLNFSENKGRAPTLISMIDKHLGQGFDVTLDTYPYLPGCTTLAALLPSWASSGGPSETMQRLEDPAIKERIRVAVEVEGCDGGHGIPTNWDEIQVGEVTDPTIAHYSGRRVGEIATSLNQRPIEIFYEILQKDRLATNCLMHIGNEENVQMIMQHPVHMAGSDAILHGTKVHPRAYGTFTRYLGHYARDLGLLKLPSMIAHLTSRPAKRLSIYPHRGRIAEGSAADIVVFDASTVKDMATFDEPKMPSRGVRFVLVNGQIVLDEGRVTGTRAGKPLRRHKDGTVGS</sequence>